<name>A0A1A6HFG5_NEOLE</name>
<protein>
    <submittedName>
        <fullName evidence="4">Uncharacterized protein</fullName>
    </submittedName>
</protein>
<organism evidence="4 5">
    <name type="scientific">Neotoma lepida</name>
    <name type="common">Desert woodrat</name>
    <dbReference type="NCBI Taxonomy" id="56216"/>
    <lineage>
        <taxon>Eukaryota</taxon>
        <taxon>Metazoa</taxon>
        <taxon>Chordata</taxon>
        <taxon>Craniata</taxon>
        <taxon>Vertebrata</taxon>
        <taxon>Euteleostomi</taxon>
        <taxon>Mammalia</taxon>
        <taxon>Eutheria</taxon>
        <taxon>Euarchontoglires</taxon>
        <taxon>Glires</taxon>
        <taxon>Rodentia</taxon>
        <taxon>Myomorpha</taxon>
        <taxon>Muroidea</taxon>
        <taxon>Cricetidae</taxon>
        <taxon>Neotominae</taxon>
        <taxon>Neotoma</taxon>
    </lineage>
</organism>
<dbReference type="STRING" id="56216.A0A1A6HFG5"/>
<keyword evidence="5" id="KW-1185">Reference proteome</keyword>
<sequence length="77" mass="8938">MTQAQFKDMVTDLTKRTVVLYQKAMQDAEFNKSDTGEVILLILGCIFTKLINKNSTITSKKSQELSMVDEEWNKVWY</sequence>
<evidence type="ECO:0000313" key="5">
    <source>
        <dbReference type="Proteomes" id="UP000092124"/>
    </source>
</evidence>
<dbReference type="AlphaFoldDB" id="A0A1A6HFG5"/>
<dbReference type="InterPro" id="IPR013126">
    <property type="entry name" value="Hsp_70_fam"/>
</dbReference>
<comment type="caution">
    <text evidence="4">The sequence shown here is derived from an EMBL/GenBank/DDBJ whole genome shotgun (WGS) entry which is preliminary data.</text>
</comment>
<proteinExistence type="inferred from homology"/>
<evidence type="ECO:0000256" key="3">
    <source>
        <dbReference type="ARBA" id="ARBA00022840"/>
    </source>
</evidence>
<comment type="similarity">
    <text evidence="1">Belongs to the heat shock protein 70 family.</text>
</comment>
<evidence type="ECO:0000256" key="2">
    <source>
        <dbReference type="ARBA" id="ARBA00022741"/>
    </source>
</evidence>
<dbReference type="EMBL" id="LZPO01034879">
    <property type="protein sequence ID" value="OBS76690.1"/>
    <property type="molecule type" value="Genomic_DNA"/>
</dbReference>
<accession>A0A1A6HFG5</accession>
<keyword evidence="2" id="KW-0547">Nucleotide-binding</keyword>
<evidence type="ECO:0000256" key="1">
    <source>
        <dbReference type="ARBA" id="ARBA00007381"/>
    </source>
</evidence>
<dbReference type="GO" id="GO:0140662">
    <property type="term" value="F:ATP-dependent protein folding chaperone"/>
    <property type="evidence" value="ECO:0007669"/>
    <property type="project" value="InterPro"/>
</dbReference>
<gene>
    <name evidence="4" type="ORF">A6R68_16857</name>
</gene>
<dbReference type="Proteomes" id="UP000092124">
    <property type="component" value="Unassembled WGS sequence"/>
</dbReference>
<evidence type="ECO:0000313" key="4">
    <source>
        <dbReference type="EMBL" id="OBS76690.1"/>
    </source>
</evidence>
<dbReference type="Pfam" id="PF00012">
    <property type="entry name" value="HSP70"/>
    <property type="match status" value="1"/>
</dbReference>
<keyword evidence="3" id="KW-0067">ATP-binding</keyword>
<feature type="non-terminal residue" evidence="4">
    <location>
        <position position="77"/>
    </location>
</feature>
<reference evidence="4 5" key="1">
    <citation type="submission" date="2016-06" db="EMBL/GenBank/DDBJ databases">
        <title>The Draft Genome Sequence and Annotation of the Desert Woodrat Neotoma lepida.</title>
        <authorList>
            <person name="Campbell M."/>
            <person name="Oakeson K.F."/>
            <person name="Yandell M."/>
            <person name="Halpert J.R."/>
            <person name="Dearing D."/>
        </authorList>
    </citation>
    <scope>NUCLEOTIDE SEQUENCE [LARGE SCALE GENOMIC DNA]</scope>
    <source>
        <strain evidence="4">417</strain>
        <tissue evidence="4">Liver</tissue>
    </source>
</reference>
<dbReference type="GO" id="GO:0005524">
    <property type="term" value="F:ATP binding"/>
    <property type="evidence" value="ECO:0007669"/>
    <property type="project" value="UniProtKB-KW"/>
</dbReference>